<name>A0A521B2A8_SACCC</name>
<dbReference type="AlphaFoldDB" id="A0A521B2A8"/>
<sequence>MDIDILEWIGYAASLMIAISITMSSIVKFRILNLIGALIFSLYGFLIGALPVGFMNLFIAFVDLYFLIQIFKTKEAFEILEVRPNDNYLARYLQFNEREIQRFFPGFTYNPEWNDLSFFVLRDMQVAGLFLAHRQADNVLRVRLDYVGPKYRDFKNGRYIYSRLRKYFSEHGITMVLADAGSKNHLKYLKKIGFEEQPDGSCAKVLEKTR</sequence>
<keyword evidence="1" id="KW-0812">Transmembrane</keyword>
<keyword evidence="1" id="KW-0472">Membrane</keyword>
<proteinExistence type="predicted"/>
<dbReference type="InterPro" id="IPR000182">
    <property type="entry name" value="GNAT_dom"/>
</dbReference>
<keyword evidence="1" id="KW-1133">Transmembrane helix</keyword>
<dbReference type="OrthoDB" id="677174at2"/>
<evidence type="ECO:0000256" key="1">
    <source>
        <dbReference type="SAM" id="Phobius"/>
    </source>
</evidence>
<keyword evidence="4" id="KW-1185">Reference proteome</keyword>
<dbReference type="GO" id="GO:0016747">
    <property type="term" value="F:acyltransferase activity, transferring groups other than amino-acyl groups"/>
    <property type="evidence" value="ECO:0007669"/>
    <property type="project" value="InterPro"/>
</dbReference>
<dbReference type="EMBL" id="FXTB01000001">
    <property type="protein sequence ID" value="SMO41232.1"/>
    <property type="molecule type" value="Genomic_DNA"/>
</dbReference>
<organism evidence="3 4">
    <name type="scientific">Saccharicrinis carchari</name>
    <dbReference type="NCBI Taxonomy" id="1168039"/>
    <lineage>
        <taxon>Bacteria</taxon>
        <taxon>Pseudomonadati</taxon>
        <taxon>Bacteroidota</taxon>
        <taxon>Bacteroidia</taxon>
        <taxon>Marinilabiliales</taxon>
        <taxon>Marinilabiliaceae</taxon>
        <taxon>Saccharicrinis</taxon>
    </lineage>
</organism>
<evidence type="ECO:0000313" key="4">
    <source>
        <dbReference type="Proteomes" id="UP000319040"/>
    </source>
</evidence>
<dbReference type="PROSITE" id="PS51186">
    <property type="entry name" value="GNAT"/>
    <property type="match status" value="1"/>
</dbReference>
<feature type="transmembrane region" description="Helical" evidence="1">
    <location>
        <begin position="6"/>
        <end position="27"/>
    </location>
</feature>
<dbReference type="InterPro" id="IPR016181">
    <property type="entry name" value="Acyl_CoA_acyltransferase"/>
</dbReference>
<dbReference type="Gene3D" id="3.40.630.30">
    <property type="match status" value="1"/>
</dbReference>
<dbReference type="RefSeq" id="WP_142531967.1">
    <property type="nucleotide sequence ID" value="NZ_FXTB01000001.1"/>
</dbReference>
<evidence type="ECO:0000313" key="3">
    <source>
        <dbReference type="EMBL" id="SMO41232.1"/>
    </source>
</evidence>
<evidence type="ECO:0000259" key="2">
    <source>
        <dbReference type="PROSITE" id="PS51186"/>
    </source>
</evidence>
<dbReference type="SUPFAM" id="SSF55729">
    <property type="entry name" value="Acyl-CoA N-acyltransferases (Nat)"/>
    <property type="match status" value="1"/>
</dbReference>
<gene>
    <name evidence="3" type="ORF">SAMN06265379_101617</name>
</gene>
<reference evidence="3 4" key="1">
    <citation type="submission" date="2017-05" db="EMBL/GenBank/DDBJ databases">
        <authorList>
            <person name="Varghese N."/>
            <person name="Submissions S."/>
        </authorList>
    </citation>
    <scope>NUCLEOTIDE SEQUENCE [LARGE SCALE GENOMIC DNA]</scope>
    <source>
        <strain evidence="3 4">DSM 27040</strain>
    </source>
</reference>
<feature type="domain" description="N-acetyltransferase" evidence="2">
    <location>
        <begin position="77"/>
        <end position="210"/>
    </location>
</feature>
<accession>A0A521B2A8</accession>
<protein>
    <recommendedName>
        <fullName evidence="2">N-acetyltransferase domain-containing protein</fullName>
    </recommendedName>
</protein>
<feature type="transmembrane region" description="Helical" evidence="1">
    <location>
        <begin position="34"/>
        <end position="67"/>
    </location>
</feature>
<dbReference type="Proteomes" id="UP000319040">
    <property type="component" value="Unassembled WGS sequence"/>
</dbReference>